<dbReference type="RefSeq" id="WP_123738327.1">
    <property type="nucleotide sequence ID" value="NZ_RKHQ01000001.1"/>
</dbReference>
<gene>
    <name evidence="1" type="ORF">EDD28_0675</name>
</gene>
<name>A0A3N2D8I7_9MICO</name>
<proteinExistence type="predicted"/>
<dbReference type="Proteomes" id="UP000275356">
    <property type="component" value="Unassembled WGS sequence"/>
</dbReference>
<dbReference type="OrthoDB" id="2084645at2"/>
<sequence length="131" mass="14151">MLLVWVDAWQMQCCGDPFAVGSRVAWTLSEPDREWLASVLGDDAARRVTHREEHHGGLSDDTEATVGVVTRIRAVSSGFGPDPSGVGATPVHVPVPGTASVVDVSDADGWHPETDDVRFTGYLVDVRRAER</sequence>
<dbReference type="EMBL" id="RKHQ01000001">
    <property type="protein sequence ID" value="ROR96101.1"/>
    <property type="molecule type" value="Genomic_DNA"/>
</dbReference>
<dbReference type="AlphaFoldDB" id="A0A3N2D8I7"/>
<reference evidence="1 2" key="1">
    <citation type="submission" date="2018-11" db="EMBL/GenBank/DDBJ databases">
        <title>Sequencing the genomes of 1000 actinobacteria strains.</title>
        <authorList>
            <person name="Klenk H.-P."/>
        </authorList>
    </citation>
    <scope>NUCLEOTIDE SEQUENCE [LARGE SCALE GENOMIC DNA]</scope>
    <source>
        <strain evidence="1 2">DSM 13521</strain>
    </source>
</reference>
<accession>A0A3N2D8I7</accession>
<keyword evidence="2" id="KW-1185">Reference proteome</keyword>
<protein>
    <submittedName>
        <fullName evidence="1">Uncharacterized protein</fullName>
    </submittedName>
</protein>
<dbReference type="Pfam" id="PF20218">
    <property type="entry name" value="DUF6578"/>
    <property type="match status" value="1"/>
</dbReference>
<comment type="caution">
    <text evidence="1">The sequence shown here is derived from an EMBL/GenBank/DDBJ whole genome shotgun (WGS) entry which is preliminary data.</text>
</comment>
<evidence type="ECO:0000313" key="2">
    <source>
        <dbReference type="Proteomes" id="UP000275356"/>
    </source>
</evidence>
<dbReference type="InterPro" id="IPR046485">
    <property type="entry name" value="DUF6578"/>
</dbReference>
<evidence type="ECO:0000313" key="1">
    <source>
        <dbReference type="EMBL" id="ROR96101.1"/>
    </source>
</evidence>
<organism evidence="1 2">
    <name type="scientific">Salana multivorans</name>
    <dbReference type="NCBI Taxonomy" id="120377"/>
    <lineage>
        <taxon>Bacteria</taxon>
        <taxon>Bacillati</taxon>
        <taxon>Actinomycetota</taxon>
        <taxon>Actinomycetes</taxon>
        <taxon>Micrococcales</taxon>
        <taxon>Beutenbergiaceae</taxon>
        <taxon>Salana</taxon>
    </lineage>
</organism>